<feature type="domain" description="PARP-type" evidence="7">
    <location>
        <begin position="16"/>
        <end position="110"/>
    </location>
</feature>
<reference evidence="8" key="1">
    <citation type="submission" date="2021-02" db="EMBL/GenBank/DDBJ databases">
        <authorList>
            <person name="Dougan E. K."/>
            <person name="Rhodes N."/>
            <person name="Thang M."/>
            <person name="Chan C."/>
        </authorList>
    </citation>
    <scope>NUCLEOTIDE SEQUENCE</scope>
</reference>
<dbReference type="InterPro" id="IPR001510">
    <property type="entry name" value="Znf_PARP"/>
</dbReference>
<dbReference type="SMART" id="SM01336">
    <property type="entry name" value="zf-PARP"/>
    <property type="match status" value="1"/>
</dbReference>
<comment type="caution">
    <text evidence="8">The sequence shown here is derived from an EMBL/GenBank/DDBJ whole genome shotgun (WGS) entry which is preliminary data.</text>
</comment>
<protein>
    <submittedName>
        <fullName evidence="8">PARP1 protein</fullName>
    </submittedName>
</protein>
<dbReference type="Proteomes" id="UP000604046">
    <property type="component" value="Unassembled WGS sequence"/>
</dbReference>
<keyword evidence="2" id="KW-0479">Metal-binding</keyword>
<keyword evidence="3" id="KW-0863">Zinc-finger</keyword>
<evidence type="ECO:0000256" key="5">
    <source>
        <dbReference type="ARBA" id="ARBA00023242"/>
    </source>
</evidence>
<dbReference type="PROSITE" id="PS50064">
    <property type="entry name" value="ZF_PARP_2"/>
    <property type="match status" value="1"/>
</dbReference>
<feature type="compositionally biased region" description="Low complexity" evidence="6">
    <location>
        <begin position="194"/>
        <end position="208"/>
    </location>
</feature>
<evidence type="ECO:0000313" key="9">
    <source>
        <dbReference type="Proteomes" id="UP000604046"/>
    </source>
</evidence>
<dbReference type="Gene3D" id="3.30.1740.10">
    <property type="entry name" value="Zinc finger, PARP-type"/>
    <property type="match status" value="1"/>
</dbReference>
<dbReference type="GO" id="GO:0008270">
    <property type="term" value="F:zinc ion binding"/>
    <property type="evidence" value="ECO:0007669"/>
    <property type="project" value="UniProtKB-KW"/>
</dbReference>
<sequence length="208" mass="22325">MSNGIAHLAFTGGRRIQVGYSKSNRSSCKQCRKGIQKDALRVGQLTGSPTEGIGPKWCHPSCFLDFIKGCFAKPEEWFKKYVPDAEQIPGIESLTPDDKAIITDLVALGRNPMRYVVTVTESREASGEIQLVCTNMNGDAVCPNLRPDTKANVRRHVAQHVGRRETEVELVNADGSLFDGASGPSRGAKRKAPGSDSRAALLASAGGA</sequence>
<dbReference type="InterPro" id="IPR036957">
    <property type="entry name" value="Znf_PARP_sf"/>
</dbReference>
<dbReference type="Pfam" id="PF00645">
    <property type="entry name" value="zf-PARP"/>
    <property type="match status" value="1"/>
</dbReference>
<dbReference type="AlphaFoldDB" id="A0A812HGB1"/>
<dbReference type="GO" id="GO:0003677">
    <property type="term" value="F:DNA binding"/>
    <property type="evidence" value="ECO:0007669"/>
    <property type="project" value="InterPro"/>
</dbReference>
<gene>
    <name evidence="8" type="primary">PARP1</name>
    <name evidence="8" type="ORF">SNAT2548_LOCUS1542</name>
</gene>
<name>A0A812HGB1_9DINO</name>
<evidence type="ECO:0000256" key="1">
    <source>
        <dbReference type="ARBA" id="ARBA00004123"/>
    </source>
</evidence>
<evidence type="ECO:0000256" key="3">
    <source>
        <dbReference type="ARBA" id="ARBA00022771"/>
    </source>
</evidence>
<dbReference type="OrthoDB" id="429950at2759"/>
<keyword evidence="5" id="KW-0539">Nucleus</keyword>
<keyword evidence="4" id="KW-0862">Zinc</keyword>
<keyword evidence="9" id="KW-1185">Reference proteome</keyword>
<accession>A0A812HGB1</accession>
<evidence type="ECO:0000256" key="2">
    <source>
        <dbReference type="ARBA" id="ARBA00022723"/>
    </source>
</evidence>
<dbReference type="GO" id="GO:0005634">
    <property type="term" value="C:nucleus"/>
    <property type="evidence" value="ECO:0007669"/>
    <property type="project" value="UniProtKB-SubCell"/>
</dbReference>
<feature type="region of interest" description="Disordered" evidence="6">
    <location>
        <begin position="180"/>
        <end position="208"/>
    </location>
</feature>
<evidence type="ECO:0000256" key="6">
    <source>
        <dbReference type="SAM" id="MobiDB-lite"/>
    </source>
</evidence>
<proteinExistence type="predicted"/>
<comment type="subcellular location">
    <subcellularLocation>
        <location evidence="1">Nucleus</location>
    </subcellularLocation>
</comment>
<evidence type="ECO:0000259" key="7">
    <source>
        <dbReference type="PROSITE" id="PS50064"/>
    </source>
</evidence>
<dbReference type="SUPFAM" id="SSF57716">
    <property type="entry name" value="Glucocorticoid receptor-like (DNA-binding domain)"/>
    <property type="match status" value="1"/>
</dbReference>
<dbReference type="EMBL" id="CAJNDS010000086">
    <property type="protein sequence ID" value="CAE6950216.1"/>
    <property type="molecule type" value="Genomic_DNA"/>
</dbReference>
<evidence type="ECO:0000256" key="4">
    <source>
        <dbReference type="ARBA" id="ARBA00022833"/>
    </source>
</evidence>
<organism evidence="8 9">
    <name type="scientific">Symbiodinium natans</name>
    <dbReference type="NCBI Taxonomy" id="878477"/>
    <lineage>
        <taxon>Eukaryota</taxon>
        <taxon>Sar</taxon>
        <taxon>Alveolata</taxon>
        <taxon>Dinophyceae</taxon>
        <taxon>Suessiales</taxon>
        <taxon>Symbiodiniaceae</taxon>
        <taxon>Symbiodinium</taxon>
    </lineage>
</organism>
<evidence type="ECO:0000313" key="8">
    <source>
        <dbReference type="EMBL" id="CAE6950216.1"/>
    </source>
</evidence>